<dbReference type="PANTHER" id="PTHR35561:SF1">
    <property type="entry name" value="RNA 2',3'-CYCLIC PHOSPHODIESTERASE"/>
    <property type="match status" value="1"/>
</dbReference>
<evidence type="ECO:0000256" key="3">
    <source>
        <dbReference type="SAM" id="MobiDB-lite"/>
    </source>
</evidence>
<sequence length="227" mass="24950">MTEPPRTATQYAFIALAPPDDAKNELAHALSPAYAAYPDLRWNRVEDWHITLAFLGELPVQAVQRLRSPLADLAAARPALELALLGGGHFDERVLWSGIEGDLDRLQELAEAVRTRVRHCGVAFVERPLRPHLTLARARRNDNTSVTAAAARLDGFTGRPWRTERLHLVGSTVRGHSGLRRYQDIDAWALGTGQGRPDPKPKPPQAAVPEHKDGSGPAMMSARPHTP</sequence>
<name>A0ABT6SA22_9ACTN</name>
<gene>
    <name evidence="4" type="primary">thpR</name>
    <name evidence="4" type="ORF">QIS96_10100</name>
</gene>
<proteinExistence type="inferred from homology"/>
<dbReference type="Proteomes" id="UP001223978">
    <property type="component" value="Unassembled WGS sequence"/>
</dbReference>
<dbReference type="EC" id="3.1.4.58" evidence="2"/>
<dbReference type="InterPro" id="IPR009097">
    <property type="entry name" value="Cyclic_Pdiesterase"/>
</dbReference>
<keyword evidence="5" id="KW-1185">Reference proteome</keyword>
<feature type="active site" description="Proton acceptor" evidence="2">
    <location>
        <position position="132"/>
    </location>
</feature>
<comment type="caution">
    <text evidence="4">The sequence shown here is derived from an EMBL/GenBank/DDBJ whole genome shotgun (WGS) entry which is preliminary data.</text>
</comment>
<organism evidence="4 5">
    <name type="scientific">Streptomyces cavernicola</name>
    <dbReference type="NCBI Taxonomy" id="3043613"/>
    <lineage>
        <taxon>Bacteria</taxon>
        <taxon>Bacillati</taxon>
        <taxon>Actinomycetota</taxon>
        <taxon>Actinomycetes</taxon>
        <taxon>Kitasatosporales</taxon>
        <taxon>Streptomycetaceae</taxon>
        <taxon>Streptomyces</taxon>
    </lineage>
</organism>
<accession>A0ABT6SA22</accession>
<dbReference type="RefSeq" id="WP_282542123.1">
    <property type="nucleotide sequence ID" value="NZ_JASCIQ010000008.1"/>
</dbReference>
<evidence type="ECO:0000256" key="1">
    <source>
        <dbReference type="ARBA" id="ARBA00022801"/>
    </source>
</evidence>
<evidence type="ECO:0000313" key="4">
    <source>
        <dbReference type="EMBL" id="MDI3404171.1"/>
    </source>
</evidence>
<dbReference type="PANTHER" id="PTHR35561">
    <property type="entry name" value="RNA 2',3'-CYCLIC PHOSPHODIESTERASE"/>
    <property type="match status" value="1"/>
</dbReference>
<dbReference type="Gene3D" id="3.90.1140.10">
    <property type="entry name" value="Cyclic phosphodiesterase"/>
    <property type="match status" value="1"/>
</dbReference>
<protein>
    <recommendedName>
        <fullName evidence="2">RNA 2',3'-cyclic phosphodiesterase</fullName>
        <shortName evidence="2">RNA 2',3'-CPDase</shortName>
        <ecNumber evidence="2">3.1.4.58</ecNumber>
    </recommendedName>
</protein>
<evidence type="ECO:0000256" key="2">
    <source>
        <dbReference type="HAMAP-Rule" id="MF_01940"/>
    </source>
</evidence>
<comment type="similarity">
    <text evidence="2">Belongs to the 2H phosphoesterase superfamily. ThpR family.</text>
</comment>
<reference evidence="4 5" key="1">
    <citation type="submission" date="2023-05" db="EMBL/GenBank/DDBJ databases">
        <title>Draft genome sequence of Streptomyces sp. B-S-A6 isolated from a cave soil in Thailand.</title>
        <authorList>
            <person name="Chamroensaksri N."/>
            <person name="Muangham S."/>
        </authorList>
    </citation>
    <scope>NUCLEOTIDE SEQUENCE [LARGE SCALE GENOMIC DNA]</scope>
    <source>
        <strain evidence="4 5">B-S-A6</strain>
    </source>
</reference>
<keyword evidence="1 2" id="KW-0378">Hydrolase</keyword>
<feature type="short sequence motif" description="HXTX 2" evidence="2">
    <location>
        <begin position="132"/>
        <end position="135"/>
    </location>
</feature>
<dbReference type="EMBL" id="JASCIQ010000008">
    <property type="protein sequence ID" value="MDI3404171.1"/>
    <property type="molecule type" value="Genomic_DNA"/>
</dbReference>
<feature type="active site" description="Proton donor" evidence="2">
    <location>
        <position position="49"/>
    </location>
</feature>
<dbReference type="NCBIfam" id="TIGR02258">
    <property type="entry name" value="2_5_ligase"/>
    <property type="match status" value="1"/>
</dbReference>
<dbReference type="HAMAP" id="MF_01940">
    <property type="entry name" value="RNA_CPDase"/>
    <property type="match status" value="1"/>
</dbReference>
<dbReference type="InterPro" id="IPR004175">
    <property type="entry name" value="RNA_CPDase"/>
</dbReference>
<feature type="region of interest" description="Disordered" evidence="3">
    <location>
        <begin position="190"/>
        <end position="227"/>
    </location>
</feature>
<comment type="catalytic activity">
    <reaction evidence="2">
        <text>a 3'-end 2',3'-cyclophospho-ribonucleotide-RNA + H2O = a 3'-end 2'-phospho-ribonucleotide-RNA + H(+)</text>
        <dbReference type="Rhea" id="RHEA:11828"/>
        <dbReference type="Rhea" id="RHEA-COMP:10464"/>
        <dbReference type="Rhea" id="RHEA-COMP:17353"/>
        <dbReference type="ChEBI" id="CHEBI:15377"/>
        <dbReference type="ChEBI" id="CHEBI:15378"/>
        <dbReference type="ChEBI" id="CHEBI:83064"/>
        <dbReference type="ChEBI" id="CHEBI:173113"/>
        <dbReference type="EC" id="3.1.4.58"/>
    </reaction>
</comment>
<evidence type="ECO:0000313" key="5">
    <source>
        <dbReference type="Proteomes" id="UP001223978"/>
    </source>
</evidence>
<feature type="short sequence motif" description="HXTX 1" evidence="2">
    <location>
        <begin position="49"/>
        <end position="52"/>
    </location>
</feature>
<dbReference type="Pfam" id="PF13563">
    <property type="entry name" value="2_5_RNA_ligase2"/>
    <property type="match status" value="1"/>
</dbReference>
<comment type="function">
    <text evidence="2">Hydrolyzes RNA 2',3'-cyclic phosphodiester to an RNA 2'-phosphomonoester.</text>
</comment>
<dbReference type="SUPFAM" id="SSF55144">
    <property type="entry name" value="LigT-like"/>
    <property type="match status" value="1"/>
</dbReference>